<feature type="compositionally biased region" description="Basic residues" evidence="1">
    <location>
        <begin position="91"/>
        <end position="106"/>
    </location>
</feature>
<proteinExistence type="predicted"/>
<evidence type="ECO:0000313" key="3">
    <source>
        <dbReference type="Proteomes" id="UP001189429"/>
    </source>
</evidence>
<dbReference type="Proteomes" id="UP001189429">
    <property type="component" value="Unassembled WGS sequence"/>
</dbReference>
<feature type="non-terminal residue" evidence="2">
    <location>
        <position position="133"/>
    </location>
</feature>
<dbReference type="EMBL" id="CAUYUJ010013158">
    <property type="protein sequence ID" value="CAK0835725.1"/>
    <property type="molecule type" value="Genomic_DNA"/>
</dbReference>
<comment type="caution">
    <text evidence="2">The sequence shown here is derived from an EMBL/GenBank/DDBJ whole genome shotgun (WGS) entry which is preliminary data.</text>
</comment>
<sequence>RSPAGASAPPEPSPRRGVQQRGLLPLVRRAGARQAGQELPRAARQRGAAGSAPGRRLQLPRARVARGPAPGRGACGPGGAGGVPAAGGGRARLRRLRPRAQARGRPARPAEAALAPRRGGPAPARPPGAGARL</sequence>
<accession>A0ABN9STC9</accession>
<reference evidence="2" key="1">
    <citation type="submission" date="2023-10" db="EMBL/GenBank/DDBJ databases">
        <authorList>
            <person name="Chen Y."/>
            <person name="Shah S."/>
            <person name="Dougan E. K."/>
            <person name="Thang M."/>
            <person name="Chan C."/>
        </authorList>
    </citation>
    <scope>NUCLEOTIDE SEQUENCE [LARGE SCALE GENOMIC DNA]</scope>
</reference>
<organism evidence="2 3">
    <name type="scientific">Prorocentrum cordatum</name>
    <dbReference type="NCBI Taxonomy" id="2364126"/>
    <lineage>
        <taxon>Eukaryota</taxon>
        <taxon>Sar</taxon>
        <taxon>Alveolata</taxon>
        <taxon>Dinophyceae</taxon>
        <taxon>Prorocentrales</taxon>
        <taxon>Prorocentraceae</taxon>
        <taxon>Prorocentrum</taxon>
    </lineage>
</organism>
<feature type="compositionally biased region" description="Low complexity" evidence="1">
    <location>
        <begin position="107"/>
        <end position="133"/>
    </location>
</feature>
<evidence type="ECO:0000313" key="2">
    <source>
        <dbReference type="EMBL" id="CAK0835725.1"/>
    </source>
</evidence>
<gene>
    <name evidence="2" type="ORF">PCOR1329_LOCUS32441</name>
</gene>
<name>A0ABN9STC9_9DINO</name>
<evidence type="ECO:0000256" key="1">
    <source>
        <dbReference type="SAM" id="MobiDB-lite"/>
    </source>
</evidence>
<feature type="compositionally biased region" description="Low complexity" evidence="1">
    <location>
        <begin position="45"/>
        <end position="72"/>
    </location>
</feature>
<feature type="non-terminal residue" evidence="2">
    <location>
        <position position="1"/>
    </location>
</feature>
<protein>
    <submittedName>
        <fullName evidence="2">Uncharacterized protein</fullName>
    </submittedName>
</protein>
<feature type="region of interest" description="Disordered" evidence="1">
    <location>
        <begin position="1"/>
        <end position="133"/>
    </location>
</feature>
<feature type="compositionally biased region" description="Gly residues" evidence="1">
    <location>
        <begin position="73"/>
        <end position="90"/>
    </location>
</feature>
<keyword evidence="3" id="KW-1185">Reference proteome</keyword>